<dbReference type="SMART" id="SM00271">
    <property type="entry name" value="DnaJ"/>
    <property type="match status" value="1"/>
</dbReference>
<evidence type="ECO:0000259" key="6">
    <source>
        <dbReference type="PROSITE" id="PS50076"/>
    </source>
</evidence>
<feature type="domain" description="CR-type" evidence="7">
    <location>
        <begin position="132"/>
        <end position="211"/>
    </location>
</feature>
<dbReference type="InterPro" id="IPR002939">
    <property type="entry name" value="DnaJ_C"/>
</dbReference>
<dbReference type="SUPFAM" id="SSF49493">
    <property type="entry name" value="HSP40/DnaJ peptide-binding domain"/>
    <property type="match status" value="2"/>
</dbReference>
<keyword evidence="1 5" id="KW-0479">Metal-binding</keyword>
<evidence type="ECO:0000256" key="5">
    <source>
        <dbReference type="PROSITE-ProRule" id="PRU00546"/>
    </source>
</evidence>
<dbReference type="GO" id="GO:0006457">
    <property type="term" value="P:protein folding"/>
    <property type="evidence" value="ECO:0007669"/>
    <property type="project" value="InterPro"/>
</dbReference>
<gene>
    <name evidence="8" type="ORF">D9611_004418</name>
</gene>
<dbReference type="InterPro" id="IPR001623">
    <property type="entry name" value="DnaJ_domain"/>
</dbReference>
<dbReference type="Gene3D" id="2.10.230.10">
    <property type="entry name" value="Heat shock protein DnaJ, cysteine-rich domain"/>
    <property type="match status" value="1"/>
</dbReference>
<dbReference type="AlphaFoldDB" id="A0A8H5BJP0"/>
<dbReference type="InterPro" id="IPR036410">
    <property type="entry name" value="HSP_DnaJ_Cys-rich_dom_sf"/>
</dbReference>
<dbReference type="SUPFAM" id="SSF46565">
    <property type="entry name" value="Chaperone J-domain"/>
    <property type="match status" value="1"/>
</dbReference>
<evidence type="ECO:0000256" key="1">
    <source>
        <dbReference type="ARBA" id="ARBA00022723"/>
    </source>
</evidence>
<evidence type="ECO:0000313" key="8">
    <source>
        <dbReference type="EMBL" id="KAF5324620.1"/>
    </source>
</evidence>
<dbReference type="Proteomes" id="UP000541558">
    <property type="component" value="Unassembled WGS sequence"/>
</dbReference>
<dbReference type="SUPFAM" id="SSF57938">
    <property type="entry name" value="DnaJ/Hsp40 cysteine-rich domain"/>
    <property type="match status" value="1"/>
</dbReference>
<dbReference type="Pfam" id="PF01556">
    <property type="entry name" value="DnaJ_C"/>
    <property type="match status" value="1"/>
</dbReference>
<evidence type="ECO:0000256" key="3">
    <source>
        <dbReference type="ARBA" id="ARBA00022771"/>
    </source>
</evidence>
<dbReference type="CDD" id="cd10747">
    <property type="entry name" value="DnaJ_C"/>
    <property type="match status" value="1"/>
</dbReference>
<dbReference type="PRINTS" id="PR00625">
    <property type="entry name" value="JDOMAIN"/>
</dbReference>
<dbReference type="PROSITE" id="PS50076">
    <property type="entry name" value="DNAJ_2"/>
    <property type="match status" value="1"/>
</dbReference>
<keyword evidence="9" id="KW-1185">Reference proteome</keyword>
<dbReference type="InterPro" id="IPR044713">
    <property type="entry name" value="DNJA1/2-like"/>
</dbReference>
<keyword evidence="2" id="KW-0677">Repeat</keyword>
<keyword evidence="4 5" id="KW-0862">Zinc</keyword>
<dbReference type="OrthoDB" id="550424at2759"/>
<dbReference type="GO" id="GO:0030544">
    <property type="term" value="F:Hsp70 protein binding"/>
    <property type="evidence" value="ECO:0007669"/>
    <property type="project" value="InterPro"/>
</dbReference>
<evidence type="ECO:0000259" key="7">
    <source>
        <dbReference type="PROSITE" id="PS51188"/>
    </source>
</evidence>
<protein>
    <submittedName>
        <fullName evidence="8">Uncharacterized protein</fullName>
    </submittedName>
</protein>
<dbReference type="InterPro" id="IPR001305">
    <property type="entry name" value="HSP_DnaJ_Cys-rich_dom"/>
</dbReference>
<proteinExistence type="predicted"/>
<evidence type="ECO:0000256" key="4">
    <source>
        <dbReference type="ARBA" id="ARBA00022833"/>
    </source>
</evidence>
<evidence type="ECO:0000256" key="2">
    <source>
        <dbReference type="ARBA" id="ARBA00022737"/>
    </source>
</evidence>
<reference evidence="8 9" key="1">
    <citation type="journal article" date="2020" name="ISME J.">
        <title>Uncovering the hidden diversity of litter-decomposition mechanisms in mushroom-forming fungi.</title>
        <authorList>
            <person name="Floudas D."/>
            <person name="Bentzer J."/>
            <person name="Ahren D."/>
            <person name="Johansson T."/>
            <person name="Persson P."/>
            <person name="Tunlid A."/>
        </authorList>
    </citation>
    <scope>NUCLEOTIDE SEQUENCE [LARGE SCALE GENOMIC DNA]</scope>
    <source>
        <strain evidence="8 9">CBS 175.51</strain>
    </source>
</reference>
<dbReference type="Gene3D" id="1.10.287.110">
    <property type="entry name" value="DnaJ domain"/>
    <property type="match status" value="1"/>
</dbReference>
<feature type="domain" description="J" evidence="6">
    <location>
        <begin position="24"/>
        <end position="88"/>
    </location>
</feature>
<dbReference type="Gene3D" id="2.60.260.20">
    <property type="entry name" value="Urease metallochaperone UreE, N-terminal domain"/>
    <property type="match status" value="2"/>
</dbReference>
<dbReference type="InterPro" id="IPR008971">
    <property type="entry name" value="HSP40/DnaJ_pept-bd"/>
</dbReference>
<dbReference type="CDD" id="cd06257">
    <property type="entry name" value="DnaJ"/>
    <property type="match status" value="1"/>
</dbReference>
<dbReference type="PROSITE" id="PS51188">
    <property type="entry name" value="ZF_CR"/>
    <property type="match status" value="1"/>
</dbReference>
<name>A0A8H5BJP0_9AGAR</name>
<dbReference type="CDD" id="cd10719">
    <property type="entry name" value="DnaJ_zf"/>
    <property type="match status" value="1"/>
</dbReference>
<organism evidence="8 9">
    <name type="scientific">Ephemerocybe angulata</name>
    <dbReference type="NCBI Taxonomy" id="980116"/>
    <lineage>
        <taxon>Eukaryota</taxon>
        <taxon>Fungi</taxon>
        <taxon>Dikarya</taxon>
        <taxon>Basidiomycota</taxon>
        <taxon>Agaricomycotina</taxon>
        <taxon>Agaricomycetes</taxon>
        <taxon>Agaricomycetidae</taxon>
        <taxon>Agaricales</taxon>
        <taxon>Agaricineae</taxon>
        <taxon>Psathyrellaceae</taxon>
        <taxon>Ephemerocybe</taxon>
    </lineage>
</organism>
<accession>A0A8H5BJP0</accession>
<feature type="zinc finger region" description="CR-type" evidence="5">
    <location>
        <begin position="132"/>
        <end position="211"/>
    </location>
</feature>
<evidence type="ECO:0000313" key="9">
    <source>
        <dbReference type="Proteomes" id="UP000541558"/>
    </source>
</evidence>
<dbReference type="GO" id="GO:0051082">
    <property type="term" value="F:unfolded protein binding"/>
    <property type="evidence" value="ECO:0007669"/>
    <property type="project" value="InterPro"/>
</dbReference>
<dbReference type="GO" id="GO:0008270">
    <property type="term" value="F:zinc ion binding"/>
    <property type="evidence" value="ECO:0007669"/>
    <property type="project" value="UniProtKB-KW"/>
</dbReference>
<dbReference type="EMBL" id="JAACJK010000164">
    <property type="protein sequence ID" value="KAF5324620.1"/>
    <property type="molecule type" value="Genomic_DNA"/>
</dbReference>
<keyword evidence="3 5" id="KW-0863">Zinc-finger</keyword>
<comment type="caution">
    <text evidence="8">The sequence shown here is derived from an EMBL/GenBank/DDBJ whole genome shotgun (WGS) entry which is preliminary data.</text>
</comment>
<dbReference type="Pfam" id="PF00226">
    <property type="entry name" value="DnaJ"/>
    <property type="match status" value="1"/>
</dbReference>
<dbReference type="FunFam" id="2.60.260.20:FF:000013">
    <property type="entry name" value="DnaJ subfamily B member 11"/>
    <property type="match status" value="1"/>
</dbReference>
<dbReference type="InterPro" id="IPR036869">
    <property type="entry name" value="J_dom_sf"/>
</dbReference>
<dbReference type="PANTHER" id="PTHR43888">
    <property type="entry name" value="DNAJ-LIKE-2, ISOFORM A-RELATED"/>
    <property type="match status" value="1"/>
</dbReference>
<sequence length="384" mass="42407">MVEGTFARSTATQLEQAPPTSARRCYDILKVSPTASSEEILKAWRKQVASLLIPLAIGIGDLDALEVINMAYEVLSDPQRRLRYDEGEEPRDLYDYTYGDGAVGGHSIPRRHRRTRDIVRDLSLPLEDFYLGRPSAISITRDVICTECHGAGGEDSTIQPCSACKTEGTTVTVRDRQRVHLICRVCSGAGLLPIMRKQCPKCKGNKVIPTSVVLRVRVEKGMKNPKRFTFCGEGNQSPGVNTGDVVVIVEHDPHPIFERLDDDLYMTVEIDLLTSLVGGTIAIRHLDNRVLSFALAGGEVTKSGVLKIIRNKGMPKHRNTGFGDLFVRFLVKFPVDIDDRSVQLLKDALGSTKLSSTIEEGDQIEEVALTEPDGVQEVPECNHQ</sequence>